<dbReference type="EMBL" id="OW152826">
    <property type="protein sequence ID" value="CAH2042095.1"/>
    <property type="molecule type" value="Genomic_DNA"/>
</dbReference>
<evidence type="ECO:0000313" key="2">
    <source>
        <dbReference type="Proteomes" id="UP000837857"/>
    </source>
</evidence>
<accession>A0ABN8HVL6</accession>
<organism evidence="1 2">
    <name type="scientific">Iphiclides podalirius</name>
    <name type="common">scarce swallowtail</name>
    <dbReference type="NCBI Taxonomy" id="110791"/>
    <lineage>
        <taxon>Eukaryota</taxon>
        <taxon>Metazoa</taxon>
        <taxon>Ecdysozoa</taxon>
        <taxon>Arthropoda</taxon>
        <taxon>Hexapoda</taxon>
        <taxon>Insecta</taxon>
        <taxon>Pterygota</taxon>
        <taxon>Neoptera</taxon>
        <taxon>Endopterygota</taxon>
        <taxon>Lepidoptera</taxon>
        <taxon>Glossata</taxon>
        <taxon>Ditrysia</taxon>
        <taxon>Papilionoidea</taxon>
        <taxon>Papilionidae</taxon>
        <taxon>Papilioninae</taxon>
        <taxon>Iphiclides</taxon>
    </lineage>
</organism>
<sequence length="66" mass="7220">MTAVCTNSLSVEESSRAGMRPLIKRLPNAAATVRRRAPCQERVTQPASSSGNPAVFYHRFSIETTL</sequence>
<name>A0ABN8HVL6_9NEOP</name>
<feature type="non-terminal residue" evidence="1">
    <location>
        <position position="66"/>
    </location>
</feature>
<evidence type="ECO:0000313" key="1">
    <source>
        <dbReference type="EMBL" id="CAH2042095.1"/>
    </source>
</evidence>
<reference evidence="1" key="1">
    <citation type="submission" date="2022-03" db="EMBL/GenBank/DDBJ databases">
        <authorList>
            <person name="Martin H S."/>
        </authorList>
    </citation>
    <scope>NUCLEOTIDE SEQUENCE</scope>
</reference>
<gene>
    <name evidence="1" type="ORF">IPOD504_LOCUS3579</name>
</gene>
<protein>
    <submittedName>
        <fullName evidence="1">Uncharacterized protein</fullName>
    </submittedName>
</protein>
<dbReference type="Proteomes" id="UP000837857">
    <property type="component" value="Chromosome 14"/>
</dbReference>
<keyword evidence="2" id="KW-1185">Reference proteome</keyword>
<proteinExistence type="predicted"/>